<reference evidence="2 3" key="1">
    <citation type="submission" date="2021-04" db="EMBL/GenBank/DDBJ databases">
        <authorList>
            <person name="Bliznina A."/>
        </authorList>
    </citation>
    <scope>NUCLEOTIDE SEQUENCE [LARGE SCALE GENOMIC DNA]</scope>
</reference>
<feature type="transmembrane region" description="Helical" evidence="1">
    <location>
        <begin position="106"/>
        <end position="127"/>
    </location>
</feature>
<organism evidence="2 3">
    <name type="scientific">Oikopleura dioica</name>
    <name type="common">Tunicate</name>
    <dbReference type="NCBI Taxonomy" id="34765"/>
    <lineage>
        <taxon>Eukaryota</taxon>
        <taxon>Metazoa</taxon>
        <taxon>Chordata</taxon>
        <taxon>Tunicata</taxon>
        <taxon>Appendicularia</taxon>
        <taxon>Copelata</taxon>
        <taxon>Oikopleuridae</taxon>
        <taxon>Oikopleura</taxon>
    </lineage>
</organism>
<proteinExistence type="predicted"/>
<evidence type="ECO:0000256" key="1">
    <source>
        <dbReference type="SAM" id="Phobius"/>
    </source>
</evidence>
<keyword evidence="1" id="KW-0812">Transmembrane</keyword>
<protein>
    <submittedName>
        <fullName evidence="2">Oidioi.mRNA.OKI2018_I69.PAR.g11467.t1.cds</fullName>
    </submittedName>
</protein>
<keyword evidence="1" id="KW-0472">Membrane</keyword>
<feature type="transmembrane region" description="Helical" evidence="1">
    <location>
        <begin position="40"/>
        <end position="59"/>
    </location>
</feature>
<gene>
    <name evidence="2" type="ORF">OKIOD_LOCUS3025</name>
</gene>
<feature type="transmembrane region" description="Helical" evidence="1">
    <location>
        <begin position="71"/>
        <end position="94"/>
    </location>
</feature>
<sequence>MVKRYVNLTLVLSTTLFVISVVKISLVSLKLELEDQFLNLSIALECVPILCAVIGFVMFTFERLFTLDSVVAPLLSLLSVVCNCISVGMSVYFFNTFVVGTVSTKAAYASFTSVGCFTSAALGYCIFTAQKLIRWKKARLSQSLSGTSSLSRSKRGDHPYYHSLIALNIHQYLKEQVAMIDPNADLSFLQRNRIMRIKNPSVVKSIKKKSESCY</sequence>
<evidence type="ECO:0000313" key="3">
    <source>
        <dbReference type="Proteomes" id="UP001158576"/>
    </source>
</evidence>
<name>A0ABN7RVQ2_OIKDI</name>
<keyword evidence="1" id="KW-1133">Transmembrane helix</keyword>
<dbReference type="EMBL" id="OU015568">
    <property type="protein sequence ID" value="CAG5087146.1"/>
    <property type="molecule type" value="Genomic_DNA"/>
</dbReference>
<dbReference type="Proteomes" id="UP001158576">
    <property type="component" value="Chromosome PAR"/>
</dbReference>
<evidence type="ECO:0000313" key="2">
    <source>
        <dbReference type="EMBL" id="CAG5087146.1"/>
    </source>
</evidence>
<accession>A0ABN7RVQ2</accession>
<keyword evidence="3" id="KW-1185">Reference proteome</keyword>